<proteinExistence type="predicted"/>
<reference evidence="1" key="1">
    <citation type="submission" date="2020-04" db="EMBL/GenBank/DDBJ databases">
        <authorList>
            <person name="Chiriac C."/>
            <person name="Salcher M."/>
            <person name="Ghai R."/>
            <person name="Kavagutti S V."/>
        </authorList>
    </citation>
    <scope>NUCLEOTIDE SEQUENCE</scope>
</reference>
<gene>
    <name evidence="1" type="ORF">UFOVP785_44</name>
</gene>
<accession>A0A6J5NUJ2</accession>
<evidence type="ECO:0000313" key="1">
    <source>
        <dbReference type="EMBL" id="CAB4162482.1"/>
    </source>
</evidence>
<name>A0A6J5NUJ2_9CAUD</name>
<protein>
    <submittedName>
        <fullName evidence="1">Uncharacterized protein</fullName>
    </submittedName>
</protein>
<dbReference type="EMBL" id="LR796736">
    <property type="protein sequence ID" value="CAB4162482.1"/>
    <property type="molecule type" value="Genomic_DNA"/>
</dbReference>
<organism evidence="1">
    <name type="scientific">uncultured Caudovirales phage</name>
    <dbReference type="NCBI Taxonomy" id="2100421"/>
    <lineage>
        <taxon>Viruses</taxon>
        <taxon>Duplodnaviria</taxon>
        <taxon>Heunggongvirae</taxon>
        <taxon>Uroviricota</taxon>
        <taxon>Caudoviricetes</taxon>
        <taxon>Peduoviridae</taxon>
        <taxon>Maltschvirus</taxon>
        <taxon>Maltschvirus maltsch</taxon>
    </lineage>
</organism>
<sequence length="65" mass="7616">MLYQSMHLLNRLMLDLKNDPVGAAERAQTVYWPEYQELLTEYRKAQVFLHSAIADAVESPRTTQY</sequence>